<feature type="compositionally biased region" description="Basic residues" evidence="1">
    <location>
        <begin position="96"/>
        <end position="105"/>
    </location>
</feature>
<feature type="region of interest" description="Disordered" evidence="1">
    <location>
        <begin position="85"/>
        <end position="105"/>
    </location>
</feature>
<dbReference type="SUPFAM" id="SSF56112">
    <property type="entry name" value="Protein kinase-like (PK-like)"/>
    <property type="match status" value="1"/>
</dbReference>
<keyword evidence="2" id="KW-0732">Signal</keyword>
<evidence type="ECO:0000313" key="4">
    <source>
        <dbReference type="Proteomes" id="UP000298030"/>
    </source>
</evidence>
<dbReference type="AlphaFoldDB" id="A0A4Y7SW36"/>
<evidence type="ECO:0000256" key="2">
    <source>
        <dbReference type="SAM" id="SignalP"/>
    </source>
</evidence>
<accession>A0A4Y7SW36</accession>
<feature type="signal peptide" evidence="2">
    <location>
        <begin position="1"/>
        <end position="21"/>
    </location>
</feature>
<evidence type="ECO:0008006" key="5">
    <source>
        <dbReference type="Google" id="ProtNLM"/>
    </source>
</evidence>
<keyword evidence="4" id="KW-1185">Reference proteome</keyword>
<reference evidence="3 4" key="1">
    <citation type="journal article" date="2019" name="Nat. Ecol. Evol.">
        <title>Megaphylogeny resolves global patterns of mushroom evolution.</title>
        <authorList>
            <person name="Varga T."/>
            <person name="Krizsan K."/>
            <person name="Foldi C."/>
            <person name="Dima B."/>
            <person name="Sanchez-Garcia M."/>
            <person name="Sanchez-Ramirez S."/>
            <person name="Szollosi G.J."/>
            <person name="Szarkandi J.G."/>
            <person name="Papp V."/>
            <person name="Albert L."/>
            <person name="Andreopoulos W."/>
            <person name="Angelini C."/>
            <person name="Antonin V."/>
            <person name="Barry K.W."/>
            <person name="Bougher N.L."/>
            <person name="Buchanan P."/>
            <person name="Buyck B."/>
            <person name="Bense V."/>
            <person name="Catcheside P."/>
            <person name="Chovatia M."/>
            <person name="Cooper J."/>
            <person name="Damon W."/>
            <person name="Desjardin D."/>
            <person name="Finy P."/>
            <person name="Geml J."/>
            <person name="Haridas S."/>
            <person name="Hughes K."/>
            <person name="Justo A."/>
            <person name="Karasinski D."/>
            <person name="Kautmanova I."/>
            <person name="Kiss B."/>
            <person name="Kocsube S."/>
            <person name="Kotiranta H."/>
            <person name="LaButti K.M."/>
            <person name="Lechner B.E."/>
            <person name="Liimatainen K."/>
            <person name="Lipzen A."/>
            <person name="Lukacs Z."/>
            <person name="Mihaltcheva S."/>
            <person name="Morgado L.N."/>
            <person name="Niskanen T."/>
            <person name="Noordeloos M.E."/>
            <person name="Ohm R.A."/>
            <person name="Ortiz-Santana B."/>
            <person name="Ovrebo C."/>
            <person name="Racz N."/>
            <person name="Riley R."/>
            <person name="Savchenko A."/>
            <person name="Shiryaev A."/>
            <person name="Soop K."/>
            <person name="Spirin V."/>
            <person name="Szebenyi C."/>
            <person name="Tomsovsky M."/>
            <person name="Tulloss R.E."/>
            <person name="Uehling J."/>
            <person name="Grigoriev I.V."/>
            <person name="Vagvolgyi C."/>
            <person name="Papp T."/>
            <person name="Martin F.M."/>
            <person name="Miettinen O."/>
            <person name="Hibbett D.S."/>
            <person name="Nagy L.G."/>
        </authorList>
    </citation>
    <scope>NUCLEOTIDE SEQUENCE [LARGE SCALE GENOMIC DNA]</scope>
    <source>
        <strain evidence="3 4">FP101781</strain>
    </source>
</reference>
<feature type="chain" id="PRO_5021323021" description="Protein kinase domain-containing protein" evidence="2">
    <location>
        <begin position="22"/>
        <end position="347"/>
    </location>
</feature>
<evidence type="ECO:0000313" key="3">
    <source>
        <dbReference type="EMBL" id="TEB26067.1"/>
    </source>
</evidence>
<dbReference type="InterPro" id="IPR011009">
    <property type="entry name" value="Kinase-like_dom_sf"/>
</dbReference>
<name>A0A4Y7SW36_COPMI</name>
<organism evidence="3 4">
    <name type="scientific">Coprinellus micaceus</name>
    <name type="common">Glistening ink-cap mushroom</name>
    <name type="synonym">Coprinus micaceus</name>
    <dbReference type="NCBI Taxonomy" id="71717"/>
    <lineage>
        <taxon>Eukaryota</taxon>
        <taxon>Fungi</taxon>
        <taxon>Dikarya</taxon>
        <taxon>Basidiomycota</taxon>
        <taxon>Agaricomycotina</taxon>
        <taxon>Agaricomycetes</taxon>
        <taxon>Agaricomycetidae</taxon>
        <taxon>Agaricales</taxon>
        <taxon>Agaricineae</taxon>
        <taxon>Psathyrellaceae</taxon>
        <taxon>Coprinellus</taxon>
    </lineage>
</organism>
<gene>
    <name evidence="3" type="ORF">FA13DRAFT_1737716</name>
</gene>
<comment type="caution">
    <text evidence="3">The sequence shown here is derived from an EMBL/GenBank/DDBJ whole genome shotgun (WGS) entry which is preliminary data.</text>
</comment>
<proteinExistence type="predicted"/>
<dbReference type="EMBL" id="QPFP01000051">
    <property type="protein sequence ID" value="TEB26067.1"/>
    <property type="molecule type" value="Genomic_DNA"/>
</dbReference>
<sequence length="347" mass="37328">MARLQFLVIVALLGHLLSSNALPVRNNIAAVTHLGRDVPEILDLETRAAAGAAAKRPAAQKAALRKKVVAKKSVAKKTKVPKKVAASKKAVPAGKKTPKKIATKKTGKAAEPDFCELPVKAKNGKAAEGAKLAKRGCASSRPVLDIDQIRLDNRVFTIGSRIDQGANGIVFNVEGTPGLVAKQFKASASQQDFIAEVGNLRAARHLTASGSSTLGPTGTAANWIITNKVDGKKLTGVREFKDAMKRPHADCVRYLEGIYTQFVTKYVALQKSTKLYHGDATNENTFFNDKSQLVDFIDFGNMKTSLNDLKTQEFNPSLSGAASIEAFARARAELNWPKRNCPRPSSP</sequence>
<dbReference type="Proteomes" id="UP000298030">
    <property type="component" value="Unassembled WGS sequence"/>
</dbReference>
<evidence type="ECO:0000256" key="1">
    <source>
        <dbReference type="SAM" id="MobiDB-lite"/>
    </source>
</evidence>
<protein>
    <recommendedName>
        <fullName evidence="5">Protein kinase domain-containing protein</fullName>
    </recommendedName>
</protein>